<evidence type="ECO:0000256" key="1">
    <source>
        <dbReference type="SAM" id="SignalP"/>
    </source>
</evidence>
<reference evidence="2" key="1">
    <citation type="submission" date="2021-01" db="EMBL/GenBank/DDBJ databases">
        <authorList>
            <person name="Kaushik A."/>
        </authorList>
    </citation>
    <scope>NUCLEOTIDE SEQUENCE</scope>
    <source>
        <strain evidence="2">AG1-1C</strain>
    </source>
</reference>
<proteinExistence type="predicted"/>
<protein>
    <recommendedName>
        <fullName evidence="4">Ricin B lectin domain-containing protein</fullName>
    </recommendedName>
</protein>
<evidence type="ECO:0000313" key="3">
    <source>
        <dbReference type="Proteomes" id="UP000663846"/>
    </source>
</evidence>
<dbReference type="EMBL" id="CAJMWS010001135">
    <property type="protein sequence ID" value="CAE6473910.1"/>
    <property type="molecule type" value="Genomic_DNA"/>
</dbReference>
<organism evidence="2 3">
    <name type="scientific">Rhizoctonia solani</name>
    <dbReference type="NCBI Taxonomy" id="456999"/>
    <lineage>
        <taxon>Eukaryota</taxon>
        <taxon>Fungi</taxon>
        <taxon>Dikarya</taxon>
        <taxon>Basidiomycota</taxon>
        <taxon>Agaricomycotina</taxon>
        <taxon>Agaricomycetes</taxon>
        <taxon>Cantharellales</taxon>
        <taxon>Ceratobasidiaceae</taxon>
        <taxon>Rhizoctonia</taxon>
    </lineage>
</organism>
<feature type="chain" id="PRO_5034711687" description="Ricin B lectin domain-containing protein" evidence="1">
    <location>
        <begin position="24"/>
        <end position="175"/>
    </location>
</feature>
<dbReference type="AlphaFoldDB" id="A0A8H3GXZ6"/>
<evidence type="ECO:0008006" key="4">
    <source>
        <dbReference type="Google" id="ProtNLM"/>
    </source>
</evidence>
<accession>A0A8H3GXZ6</accession>
<feature type="signal peptide" evidence="1">
    <location>
        <begin position="1"/>
        <end position="23"/>
    </location>
</feature>
<gene>
    <name evidence="2" type="ORF">RDB_LOCUS180993</name>
</gene>
<dbReference type="Proteomes" id="UP000663846">
    <property type="component" value="Unassembled WGS sequence"/>
</dbReference>
<sequence>MPHLSTLLTAFFMLSTIIAPTLSLDSGIYKIGHTTASSDTVFLDSEYGDNEEVQLNYLREGDNRQLWRVNSETDGTISLENVQHNCKLGQGSTAFGTPTILCGTSGSFTLTPALSRRPNTYYANLAYGDEPRRIISQCYSGDNDSPCGNLTLAIGTDVVGLVDEEFTFTLLNPSS</sequence>
<name>A0A8H3GXZ6_9AGAM</name>
<comment type="caution">
    <text evidence="2">The sequence shown here is derived from an EMBL/GenBank/DDBJ whole genome shotgun (WGS) entry which is preliminary data.</text>
</comment>
<dbReference type="Gene3D" id="2.80.10.50">
    <property type="match status" value="1"/>
</dbReference>
<evidence type="ECO:0000313" key="2">
    <source>
        <dbReference type="EMBL" id="CAE6473910.1"/>
    </source>
</evidence>
<keyword evidence="1" id="KW-0732">Signal</keyword>